<dbReference type="EMBL" id="CP036434">
    <property type="protein sequence ID" value="QDV09575.1"/>
    <property type="molecule type" value="Genomic_DNA"/>
</dbReference>
<accession>A0A518EZQ7</accession>
<evidence type="ECO:0000313" key="1">
    <source>
        <dbReference type="EMBL" id="QDV09575.1"/>
    </source>
</evidence>
<dbReference type="RefSeq" id="WP_145204174.1">
    <property type="nucleotide sequence ID" value="NZ_CP036434.1"/>
</dbReference>
<reference evidence="1 2" key="1">
    <citation type="submission" date="2019-02" db="EMBL/GenBank/DDBJ databases">
        <title>Deep-cultivation of Planctomycetes and their phenomic and genomic characterization uncovers novel biology.</title>
        <authorList>
            <person name="Wiegand S."/>
            <person name="Jogler M."/>
            <person name="Boedeker C."/>
            <person name="Pinto D."/>
            <person name="Vollmers J."/>
            <person name="Rivas-Marin E."/>
            <person name="Kohn T."/>
            <person name="Peeters S.H."/>
            <person name="Heuer A."/>
            <person name="Rast P."/>
            <person name="Oberbeckmann S."/>
            <person name="Bunk B."/>
            <person name="Jeske O."/>
            <person name="Meyerdierks A."/>
            <person name="Storesund J.E."/>
            <person name="Kallscheuer N."/>
            <person name="Luecker S."/>
            <person name="Lage O.M."/>
            <person name="Pohl T."/>
            <person name="Merkel B.J."/>
            <person name="Hornburger P."/>
            <person name="Mueller R.-W."/>
            <person name="Bruemmer F."/>
            <person name="Labrenz M."/>
            <person name="Spormann A.M."/>
            <person name="Op den Camp H."/>
            <person name="Overmann J."/>
            <person name="Amann R."/>
            <person name="Jetten M.S.M."/>
            <person name="Mascher T."/>
            <person name="Medema M.H."/>
            <person name="Devos D.P."/>
            <person name="Kaster A.-K."/>
            <person name="Ovreas L."/>
            <person name="Rohde M."/>
            <person name="Galperin M.Y."/>
            <person name="Jogler C."/>
        </authorList>
    </citation>
    <scope>NUCLEOTIDE SEQUENCE [LARGE SCALE GENOMIC DNA]</scope>
    <source>
        <strain evidence="1 2">Poly30</strain>
    </source>
</reference>
<evidence type="ECO:0000313" key="2">
    <source>
        <dbReference type="Proteomes" id="UP000320390"/>
    </source>
</evidence>
<sequence length="165" mass="19049">MIRSDLFLTDAFLIKGNVEHKYTRLSKLLDEHRKTFLRVRDCTLIDLGSRDQIQTPLLHMNVDEVLVAHEYLDEAGDGPLAELAKEPDLDKVRVFYTGNLNVELAGMIRPGAYECTDSATRRFFVMREPELRGFNHRDDPELKAIVNLSYAIINKARLSYVYDFN</sequence>
<proteinExistence type="predicted"/>
<dbReference type="InterPro" id="IPR049210">
    <property type="entry name" value="DUF6812"/>
</dbReference>
<dbReference type="Proteomes" id="UP000320390">
    <property type="component" value="Chromosome"/>
</dbReference>
<gene>
    <name evidence="1" type="ORF">Poly30_51330</name>
</gene>
<dbReference type="AlphaFoldDB" id="A0A518EZQ7"/>
<keyword evidence="2" id="KW-1185">Reference proteome</keyword>
<name>A0A518EZQ7_9BACT</name>
<protein>
    <submittedName>
        <fullName evidence="1">Uncharacterized protein</fullName>
    </submittedName>
</protein>
<organism evidence="1 2">
    <name type="scientific">Saltatorellus ferox</name>
    <dbReference type="NCBI Taxonomy" id="2528018"/>
    <lineage>
        <taxon>Bacteria</taxon>
        <taxon>Pseudomonadati</taxon>
        <taxon>Planctomycetota</taxon>
        <taxon>Planctomycetia</taxon>
        <taxon>Planctomycetia incertae sedis</taxon>
        <taxon>Saltatorellus</taxon>
    </lineage>
</organism>
<dbReference type="Pfam" id="PF20660">
    <property type="entry name" value="DUF6812"/>
    <property type="match status" value="1"/>
</dbReference>
<dbReference type="OrthoDB" id="275687at2"/>